<dbReference type="RefSeq" id="WP_190297156.1">
    <property type="nucleotide sequence ID" value="NZ_CP061172.1"/>
</dbReference>
<dbReference type="AlphaFoldDB" id="A0A7H0Y2E1"/>
<evidence type="ECO:0000313" key="1">
    <source>
        <dbReference type="EMBL" id="QNR65249.1"/>
    </source>
</evidence>
<dbReference type="EMBL" id="CP061172">
    <property type="protein sequence ID" value="QNR65249.1"/>
    <property type="molecule type" value="Genomic_DNA"/>
</dbReference>
<sequence>MLKINQKYKYWELWYDEEGKRQCAGTHWSEEWTEIEKLNTMEESDLVELIIENQEFAKAYRGEKVTKQSIKPAVREIRSLIDCINLSFVVNKLTEEQKGIYLVMNDYLKIKELSQRYIPDQIFFNDFEHQLRLLFKSMQAKLKTSIEKYNLS</sequence>
<name>A0A7H0Y2E1_9BACL</name>
<organism evidence="1 2">
    <name type="scientific">Paenibacillus peoriae</name>
    <dbReference type="NCBI Taxonomy" id="59893"/>
    <lineage>
        <taxon>Bacteria</taxon>
        <taxon>Bacillati</taxon>
        <taxon>Bacillota</taxon>
        <taxon>Bacilli</taxon>
        <taxon>Bacillales</taxon>
        <taxon>Paenibacillaceae</taxon>
        <taxon>Paenibacillus</taxon>
    </lineage>
</organism>
<evidence type="ECO:0000313" key="2">
    <source>
        <dbReference type="Proteomes" id="UP000516384"/>
    </source>
</evidence>
<reference evidence="1 2" key="1">
    <citation type="submission" date="2020-09" db="EMBL/GenBank/DDBJ databases">
        <title>Characterization of Paenibacillus peoriae strain ZF390 with broad-spectrum antimicrobial activity as a potential biocontrol agent.</title>
        <authorList>
            <person name="Li L."/>
            <person name="Zhao Y."/>
            <person name="Li B."/>
            <person name="Xie X."/>
        </authorList>
    </citation>
    <scope>NUCLEOTIDE SEQUENCE [LARGE SCALE GENOMIC DNA]</scope>
    <source>
        <strain evidence="1 2">ZF390</strain>
    </source>
</reference>
<proteinExistence type="predicted"/>
<accession>A0A7H0Y2E1</accession>
<protein>
    <submittedName>
        <fullName evidence="1">Uncharacterized protein</fullName>
    </submittedName>
</protein>
<dbReference type="Proteomes" id="UP000516384">
    <property type="component" value="Chromosome"/>
</dbReference>
<gene>
    <name evidence="1" type="ORF">IAQ67_15145</name>
</gene>